<organism evidence="1">
    <name type="scientific">Aphanomyces astaci</name>
    <name type="common">Crayfish plague agent</name>
    <dbReference type="NCBI Taxonomy" id="112090"/>
    <lineage>
        <taxon>Eukaryota</taxon>
        <taxon>Sar</taxon>
        <taxon>Stramenopiles</taxon>
        <taxon>Oomycota</taxon>
        <taxon>Saprolegniomycetes</taxon>
        <taxon>Saprolegniales</taxon>
        <taxon>Verrucalvaceae</taxon>
        <taxon>Aphanomyces</taxon>
    </lineage>
</organism>
<dbReference type="RefSeq" id="XP_009834104.1">
    <property type="nucleotide sequence ID" value="XM_009835802.1"/>
</dbReference>
<reference evidence="1" key="1">
    <citation type="submission" date="2013-12" db="EMBL/GenBank/DDBJ databases">
        <title>The Genome Sequence of Aphanomyces astaci APO3.</title>
        <authorList>
            <consortium name="The Broad Institute Genomics Platform"/>
            <person name="Russ C."/>
            <person name="Tyler B."/>
            <person name="van West P."/>
            <person name="Dieguez-Uribeondo J."/>
            <person name="Young S.K."/>
            <person name="Zeng Q."/>
            <person name="Gargeya S."/>
            <person name="Fitzgerald M."/>
            <person name="Abouelleil A."/>
            <person name="Alvarado L."/>
            <person name="Chapman S.B."/>
            <person name="Gainer-Dewar J."/>
            <person name="Goldberg J."/>
            <person name="Griggs A."/>
            <person name="Gujja S."/>
            <person name="Hansen M."/>
            <person name="Howarth C."/>
            <person name="Imamovic A."/>
            <person name="Ireland A."/>
            <person name="Larimer J."/>
            <person name="McCowan C."/>
            <person name="Murphy C."/>
            <person name="Pearson M."/>
            <person name="Poon T.W."/>
            <person name="Priest M."/>
            <person name="Roberts A."/>
            <person name="Saif S."/>
            <person name="Shea T."/>
            <person name="Sykes S."/>
            <person name="Wortman J."/>
            <person name="Nusbaum C."/>
            <person name="Birren B."/>
        </authorList>
    </citation>
    <scope>NUCLEOTIDE SEQUENCE [LARGE SCALE GENOMIC DNA]</scope>
    <source>
        <strain evidence="1">APO3</strain>
    </source>
</reference>
<protein>
    <submittedName>
        <fullName evidence="1">Uncharacterized protein</fullName>
    </submittedName>
</protein>
<dbReference type="AlphaFoldDB" id="W4GBY5"/>
<dbReference type="VEuPathDB" id="FungiDB:H257_09558"/>
<proteinExistence type="predicted"/>
<evidence type="ECO:0000313" key="1">
    <source>
        <dbReference type="EMBL" id="ETV76559.1"/>
    </source>
</evidence>
<accession>W4GBY5</accession>
<dbReference type="GeneID" id="20811554"/>
<dbReference type="EMBL" id="KI913136">
    <property type="protein sequence ID" value="ETV76559.1"/>
    <property type="molecule type" value="Genomic_DNA"/>
</dbReference>
<name>W4GBY5_APHAT</name>
<sequence length="88" mass="9668">MSSPLPSPVKLAYSHKSETPVDILTQLSEDALSLGVTCFFTSQGIALKIHAGTSLRNAFVARHNSHLVWHGQDAFKYRLSLEAIVTPY</sequence>
<gene>
    <name evidence="1" type="ORF">H257_09558</name>
</gene>